<keyword evidence="1" id="KW-0285">Flavoprotein</keyword>
<dbReference type="InterPro" id="IPR029039">
    <property type="entry name" value="Flavoprotein-like_sf"/>
</dbReference>
<dbReference type="SUPFAM" id="SSF52218">
    <property type="entry name" value="Flavoproteins"/>
    <property type="match status" value="1"/>
</dbReference>
<feature type="domain" description="NADPH-dependent FMN reductase-like" evidence="3">
    <location>
        <begin position="153"/>
        <end position="309"/>
    </location>
</feature>
<proteinExistence type="predicted"/>
<name>A0ABS2MT98_9FIRM</name>
<dbReference type="InterPro" id="IPR005025">
    <property type="entry name" value="FMN_Rdtase-like_dom"/>
</dbReference>
<dbReference type="PANTHER" id="PTHR43278">
    <property type="entry name" value="NAD(P)H-DEPENDENT FMN-CONTAINING OXIDOREDUCTASE YWQN-RELATED"/>
    <property type="match status" value="1"/>
</dbReference>
<dbReference type="Gene3D" id="3.40.50.360">
    <property type="match status" value="1"/>
</dbReference>
<dbReference type="Pfam" id="PF03358">
    <property type="entry name" value="FMN_red"/>
    <property type="match status" value="1"/>
</dbReference>
<gene>
    <name evidence="4" type="ORF">JOC49_002204</name>
</gene>
<evidence type="ECO:0000256" key="1">
    <source>
        <dbReference type="ARBA" id="ARBA00022630"/>
    </source>
</evidence>
<sequence length="346" mass="38834">MGKIEFLDFSERSTEISTLIKREIHSVGEISDEFVKRVFLVDLDEIGENSGMNQFLKERVGTSYFQNSQAVLILRSESELYTKTYAKKWFFILNQSGCEFPGHALVEMTKDLSNFNTWAKTLQCTKEAAAHNLIKGLIHRLADYGPIKTQKAKVLVLHAGHLGISNTLMLWDQVESQLKEKMGNGLSVQTLHVEEGQIRDCFGCSFETCSYYAMGKSCFYGGFVVESLYPAIEAADYIVWICPNYNDSISAKLMAVINRLTALYRNMNFHDKFIYAVIVSANSGNDAVAGQLIGALSINKGFRVPPKFALMALANAPGEIYESDGIDKKIKNYVNKMLENINMNMV</sequence>
<evidence type="ECO:0000313" key="4">
    <source>
        <dbReference type="EMBL" id="MBM7562643.1"/>
    </source>
</evidence>
<evidence type="ECO:0000256" key="2">
    <source>
        <dbReference type="ARBA" id="ARBA00022643"/>
    </source>
</evidence>
<dbReference type="Proteomes" id="UP000767854">
    <property type="component" value="Unassembled WGS sequence"/>
</dbReference>
<dbReference type="RefSeq" id="WP_204665071.1">
    <property type="nucleotide sequence ID" value="NZ_JAFBDT010000024.1"/>
</dbReference>
<keyword evidence="5" id="KW-1185">Reference proteome</keyword>
<comment type="caution">
    <text evidence="4">The sequence shown here is derived from an EMBL/GenBank/DDBJ whole genome shotgun (WGS) entry which is preliminary data.</text>
</comment>
<protein>
    <submittedName>
        <fullName evidence="4">Multimeric flavodoxin WrbA</fullName>
    </submittedName>
</protein>
<accession>A0ABS2MT98</accession>
<organism evidence="4 5">
    <name type="scientific">Fusibacter tunisiensis</name>
    <dbReference type="NCBI Taxonomy" id="1008308"/>
    <lineage>
        <taxon>Bacteria</taxon>
        <taxon>Bacillati</taxon>
        <taxon>Bacillota</taxon>
        <taxon>Clostridia</taxon>
        <taxon>Eubacteriales</taxon>
        <taxon>Eubacteriales Family XII. Incertae Sedis</taxon>
        <taxon>Fusibacter</taxon>
    </lineage>
</organism>
<evidence type="ECO:0000313" key="5">
    <source>
        <dbReference type="Proteomes" id="UP000767854"/>
    </source>
</evidence>
<dbReference type="PANTHER" id="PTHR43278:SF4">
    <property type="entry name" value="NAD(P)H-DEPENDENT FMN-CONTAINING OXIDOREDUCTASE YWQN-RELATED"/>
    <property type="match status" value="1"/>
</dbReference>
<keyword evidence="2" id="KW-0288">FMN</keyword>
<reference evidence="4 5" key="1">
    <citation type="submission" date="2021-01" db="EMBL/GenBank/DDBJ databases">
        <title>Genomic Encyclopedia of Type Strains, Phase IV (KMG-IV): sequencing the most valuable type-strain genomes for metagenomic binning, comparative biology and taxonomic classification.</title>
        <authorList>
            <person name="Goeker M."/>
        </authorList>
    </citation>
    <scope>NUCLEOTIDE SEQUENCE [LARGE SCALE GENOMIC DNA]</scope>
    <source>
        <strain evidence="4 5">DSM 24436</strain>
    </source>
</reference>
<dbReference type="EMBL" id="JAFBDT010000024">
    <property type="protein sequence ID" value="MBM7562643.1"/>
    <property type="molecule type" value="Genomic_DNA"/>
</dbReference>
<dbReference type="InterPro" id="IPR051796">
    <property type="entry name" value="ISF_SsuE-like"/>
</dbReference>
<evidence type="ECO:0000259" key="3">
    <source>
        <dbReference type="Pfam" id="PF03358"/>
    </source>
</evidence>